<dbReference type="SUPFAM" id="SSF81321">
    <property type="entry name" value="Family A G protein-coupled receptor-like"/>
    <property type="match status" value="1"/>
</dbReference>
<name>A0AAW1BDX7_CROAD</name>
<evidence type="ECO:0000256" key="5">
    <source>
        <dbReference type="SAM" id="MobiDB-lite"/>
    </source>
</evidence>
<feature type="transmembrane region" description="Helical" evidence="6">
    <location>
        <begin position="491"/>
        <end position="515"/>
    </location>
</feature>
<dbReference type="Proteomes" id="UP001474421">
    <property type="component" value="Unassembled WGS sequence"/>
</dbReference>
<proteinExistence type="predicted"/>
<feature type="region of interest" description="Disordered" evidence="5">
    <location>
        <begin position="252"/>
        <end position="276"/>
    </location>
</feature>
<protein>
    <submittedName>
        <fullName evidence="7">GRIP and coiled-coil domain-containing protein 1</fullName>
    </submittedName>
</protein>
<feature type="transmembrane region" description="Helical" evidence="6">
    <location>
        <begin position="465"/>
        <end position="485"/>
    </location>
</feature>
<evidence type="ECO:0000256" key="4">
    <source>
        <dbReference type="ARBA" id="ARBA00023136"/>
    </source>
</evidence>
<keyword evidence="3 6" id="KW-1133">Transmembrane helix</keyword>
<evidence type="ECO:0000313" key="8">
    <source>
        <dbReference type="Proteomes" id="UP001474421"/>
    </source>
</evidence>
<sequence length="548" mass="58639">MAEESERGSALTADQEWRRPSGSGKGRARFPKGPLLRPALQQLPYIHRAREDKKQAAENKAGFIAGLEQPADFRKTLIPAYSWPALRSGRGKGGERLGPLQALALVCIYLVTLSLSLLGSGSILAMAVRRRQCCCDQLRPLVLLSLADFLGAAVLIPTMAIHLLPTQHFGAAHSFCPYGRMFGMMFYAISLLMVLVYACEVNRVVGGWRVTQVRPLGGGSLGCGFLCPAAAAAGAICDRLSKCAAGQRRLEGESESCSPSPTCSPQDSQVGGGPNRSAPALGKSLRGAWALCTSSAEVPIKSEPALLFAMPTSITLSPAQENSSCCPNFQLALPYALAWLLPGLVALALLVLPGRPLSSVALLQPWPQASQDSSGASNLSCSSCLILVHLSQNSCSKAHRRPGPPLPAQHSGTENSIFFLVFVALIVAACVVLYCRVKRWQGQDRHGLRSEALAGRSHVTRSFQLALVLCWMPACLLVVLSFTGLQLSTLFPLLVATALTAPLQGFLHSLVYGWLRGNFRQEVAGERLRLHCSPDLKAFYDDSLATSG</sequence>
<comment type="caution">
    <text evidence="7">The sequence shown here is derived from an EMBL/GenBank/DDBJ whole genome shotgun (WGS) entry which is preliminary data.</text>
</comment>
<keyword evidence="4 6" id="KW-0472">Membrane</keyword>
<gene>
    <name evidence="7" type="ORF">NXF25_013428</name>
</gene>
<accession>A0AAW1BDX7</accession>
<dbReference type="GO" id="GO:0007189">
    <property type="term" value="P:adenylate cyclase-activating G protein-coupled receptor signaling pathway"/>
    <property type="evidence" value="ECO:0007669"/>
    <property type="project" value="TreeGrafter"/>
</dbReference>
<feature type="transmembrane region" description="Helical" evidence="6">
    <location>
        <begin position="416"/>
        <end position="435"/>
    </location>
</feature>
<feature type="region of interest" description="Disordered" evidence="5">
    <location>
        <begin position="1"/>
        <end position="33"/>
    </location>
</feature>
<feature type="compositionally biased region" description="Low complexity" evidence="5">
    <location>
        <begin position="255"/>
        <end position="265"/>
    </location>
</feature>
<evidence type="ECO:0000313" key="7">
    <source>
        <dbReference type="EMBL" id="KAK9400409.1"/>
    </source>
</evidence>
<evidence type="ECO:0000256" key="1">
    <source>
        <dbReference type="ARBA" id="ARBA00004141"/>
    </source>
</evidence>
<keyword evidence="2 6" id="KW-0812">Transmembrane</keyword>
<feature type="transmembrane region" description="Helical" evidence="6">
    <location>
        <begin position="332"/>
        <end position="352"/>
    </location>
</feature>
<dbReference type="GO" id="GO:0004930">
    <property type="term" value="F:G protein-coupled receptor activity"/>
    <property type="evidence" value="ECO:0007669"/>
    <property type="project" value="TreeGrafter"/>
</dbReference>
<dbReference type="CDD" id="cd00637">
    <property type="entry name" value="7tm_classA_rhodopsin-like"/>
    <property type="match status" value="1"/>
</dbReference>
<dbReference type="EMBL" id="JAOTOJ010000006">
    <property type="protein sequence ID" value="KAK9400409.1"/>
    <property type="molecule type" value="Genomic_DNA"/>
</dbReference>
<feature type="transmembrane region" description="Helical" evidence="6">
    <location>
        <begin position="181"/>
        <end position="199"/>
    </location>
</feature>
<dbReference type="PANTHER" id="PTHR23112">
    <property type="entry name" value="G PROTEIN-COUPLED RECEPTOR 157-RELATED"/>
    <property type="match status" value="1"/>
</dbReference>
<evidence type="ECO:0000256" key="2">
    <source>
        <dbReference type="ARBA" id="ARBA00022692"/>
    </source>
</evidence>
<dbReference type="AlphaFoldDB" id="A0AAW1BDX7"/>
<reference evidence="7 8" key="1">
    <citation type="journal article" date="2024" name="Proc. Natl. Acad. Sci. U.S.A.">
        <title>The genetic regulatory architecture and epigenomic basis for age-related changes in rattlesnake venom.</title>
        <authorList>
            <person name="Hogan M.P."/>
            <person name="Holding M.L."/>
            <person name="Nystrom G.S."/>
            <person name="Colston T.J."/>
            <person name="Bartlett D.A."/>
            <person name="Mason A.J."/>
            <person name="Ellsworth S.A."/>
            <person name="Rautsaw R.M."/>
            <person name="Lawrence K.C."/>
            <person name="Strickland J.L."/>
            <person name="He B."/>
            <person name="Fraser P."/>
            <person name="Margres M.J."/>
            <person name="Gilbert D.M."/>
            <person name="Gibbs H.L."/>
            <person name="Parkinson C.L."/>
            <person name="Rokyta D.R."/>
        </authorList>
    </citation>
    <scope>NUCLEOTIDE SEQUENCE [LARGE SCALE GENOMIC DNA]</scope>
    <source>
        <strain evidence="7">DRR0105</strain>
    </source>
</reference>
<comment type="subcellular location">
    <subcellularLocation>
        <location evidence="1">Membrane</location>
        <topology evidence="1">Multi-pass membrane protein</topology>
    </subcellularLocation>
</comment>
<dbReference type="GO" id="GO:0005886">
    <property type="term" value="C:plasma membrane"/>
    <property type="evidence" value="ECO:0007669"/>
    <property type="project" value="TreeGrafter"/>
</dbReference>
<organism evidence="7 8">
    <name type="scientific">Crotalus adamanteus</name>
    <name type="common">Eastern diamondback rattlesnake</name>
    <dbReference type="NCBI Taxonomy" id="8729"/>
    <lineage>
        <taxon>Eukaryota</taxon>
        <taxon>Metazoa</taxon>
        <taxon>Chordata</taxon>
        <taxon>Craniata</taxon>
        <taxon>Vertebrata</taxon>
        <taxon>Euteleostomi</taxon>
        <taxon>Lepidosauria</taxon>
        <taxon>Squamata</taxon>
        <taxon>Bifurcata</taxon>
        <taxon>Unidentata</taxon>
        <taxon>Episquamata</taxon>
        <taxon>Toxicofera</taxon>
        <taxon>Serpentes</taxon>
        <taxon>Colubroidea</taxon>
        <taxon>Viperidae</taxon>
        <taxon>Crotalinae</taxon>
        <taxon>Crotalus</taxon>
    </lineage>
</organism>
<feature type="transmembrane region" description="Helical" evidence="6">
    <location>
        <begin position="102"/>
        <end position="128"/>
    </location>
</feature>
<evidence type="ECO:0000256" key="3">
    <source>
        <dbReference type="ARBA" id="ARBA00022989"/>
    </source>
</evidence>
<dbReference type="Gene3D" id="1.20.1070.10">
    <property type="entry name" value="Rhodopsin 7-helix transmembrane proteins"/>
    <property type="match status" value="2"/>
</dbReference>
<evidence type="ECO:0000256" key="6">
    <source>
        <dbReference type="SAM" id="Phobius"/>
    </source>
</evidence>
<keyword evidence="8" id="KW-1185">Reference proteome</keyword>
<dbReference type="PANTHER" id="PTHR23112:SF36">
    <property type="entry name" value="SI:DKEY-30C15.2 PROTEIN"/>
    <property type="match status" value="1"/>
</dbReference>
<feature type="transmembrane region" description="Helical" evidence="6">
    <location>
        <begin position="140"/>
        <end position="161"/>
    </location>
</feature>